<dbReference type="Gene3D" id="3.40.430.10">
    <property type="entry name" value="Dihydrofolate Reductase, subunit A"/>
    <property type="match status" value="1"/>
</dbReference>
<dbReference type="Proteomes" id="UP001205920">
    <property type="component" value="Unassembled WGS sequence"/>
</dbReference>
<evidence type="ECO:0000256" key="6">
    <source>
        <dbReference type="ARBA" id="ARBA00023002"/>
    </source>
</evidence>
<comment type="similarity">
    <text evidence="2">Belongs to the dihydrofolate reductase family.</text>
</comment>
<keyword evidence="4" id="KW-0554">One-carbon metabolism</keyword>
<sequence>MLGAIWAESVDGIIGDGVGMPWHLPEDLRRLKEITLGHPIIMGRKTWDHLPIKPLPGRTNHVLSSREPGEWSDGAFVSRDIPDLKTTAWIMGGGQVYEATIDEVDVIERTIVDVRVADKLGASAVRAPRVTDDFAIVSDGPWQTSANGTRFKYQRLERLGPKS</sequence>
<dbReference type="PRINTS" id="PR00070">
    <property type="entry name" value="DHFR"/>
</dbReference>
<keyword evidence="5" id="KW-0521">NADP</keyword>
<dbReference type="InterPro" id="IPR001796">
    <property type="entry name" value="DHFR_dom"/>
</dbReference>
<dbReference type="CDD" id="cd00209">
    <property type="entry name" value="DHFR"/>
    <property type="match status" value="1"/>
</dbReference>
<feature type="domain" description="DHFR" evidence="7">
    <location>
        <begin position="1"/>
        <end position="158"/>
    </location>
</feature>
<proteinExistence type="inferred from homology"/>
<dbReference type="AlphaFoldDB" id="A0AAW5HWR3"/>
<protein>
    <recommendedName>
        <fullName evidence="3">dihydrofolate reductase</fullName>
        <ecNumber evidence="3">1.5.1.3</ecNumber>
    </recommendedName>
</protein>
<comment type="caution">
    <text evidence="8">The sequence shown here is derived from an EMBL/GenBank/DDBJ whole genome shotgun (WGS) entry which is preliminary data.</text>
</comment>
<evidence type="ECO:0000256" key="5">
    <source>
        <dbReference type="ARBA" id="ARBA00022857"/>
    </source>
</evidence>
<organism evidence="8 9">
    <name type="scientific">Corynebacterium lipophilum</name>
    <dbReference type="NCBI Taxonomy" id="2804918"/>
    <lineage>
        <taxon>Bacteria</taxon>
        <taxon>Bacillati</taxon>
        <taxon>Actinomycetota</taxon>
        <taxon>Actinomycetes</taxon>
        <taxon>Mycobacteriales</taxon>
        <taxon>Corynebacteriaceae</taxon>
        <taxon>Corynebacterium</taxon>
    </lineage>
</organism>
<evidence type="ECO:0000256" key="4">
    <source>
        <dbReference type="ARBA" id="ARBA00022563"/>
    </source>
</evidence>
<evidence type="ECO:0000256" key="1">
    <source>
        <dbReference type="ARBA" id="ARBA00004903"/>
    </source>
</evidence>
<evidence type="ECO:0000256" key="3">
    <source>
        <dbReference type="ARBA" id="ARBA00012856"/>
    </source>
</evidence>
<dbReference type="PROSITE" id="PS51330">
    <property type="entry name" value="DHFR_2"/>
    <property type="match status" value="1"/>
</dbReference>
<dbReference type="SUPFAM" id="SSF53597">
    <property type="entry name" value="Dihydrofolate reductase-like"/>
    <property type="match status" value="1"/>
</dbReference>
<reference evidence="8 9" key="1">
    <citation type="submission" date="2021-01" db="EMBL/GenBank/DDBJ databases">
        <title>Identification and Characterization of Corynebacterium sp.</title>
        <authorList>
            <person name="Luo Q."/>
            <person name="Qu P."/>
            <person name="Chen Q."/>
        </authorList>
    </citation>
    <scope>NUCLEOTIDE SEQUENCE [LARGE SCALE GENOMIC DNA]</scope>
    <source>
        <strain evidence="8 9">MC-18</strain>
    </source>
</reference>
<dbReference type="GO" id="GO:0004146">
    <property type="term" value="F:dihydrofolate reductase activity"/>
    <property type="evidence" value="ECO:0007669"/>
    <property type="project" value="UniProtKB-EC"/>
</dbReference>
<evidence type="ECO:0000259" key="7">
    <source>
        <dbReference type="PROSITE" id="PS51330"/>
    </source>
</evidence>
<evidence type="ECO:0000256" key="2">
    <source>
        <dbReference type="ARBA" id="ARBA00009539"/>
    </source>
</evidence>
<dbReference type="GO" id="GO:0046655">
    <property type="term" value="P:folic acid metabolic process"/>
    <property type="evidence" value="ECO:0007669"/>
    <property type="project" value="TreeGrafter"/>
</dbReference>
<dbReference type="GO" id="GO:0050661">
    <property type="term" value="F:NADP binding"/>
    <property type="evidence" value="ECO:0007669"/>
    <property type="project" value="InterPro"/>
</dbReference>
<comment type="pathway">
    <text evidence="1">Cofactor biosynthesis; tetrahydrofolate biosynthesis; 5,6,7,8-tetrahydrofolate from 7,8-dihydrofolate: step 1/1.</text>
</comment>
<dbReference type="PANTHER" id="PTHR48069">
    <property type="entry name" value="DIHYDROFOLATE REDUCTASE"/>
    <property type="match status" value="1"/>
</dbReference>
<gene>
    <name evidence="8" type="ORF">JMN37_04495</name>
</gene>
<accession>A0AAW5HWR3</accession>
<dbReference type="GO" id="GO:0005829">
    <property type="term" value="C:cytosol"/>
    <property type="evidence" value="ECO:0007669"/>
    <property type="project" value="TreeGrafter"/>
</dbReference>
<evidence type="ECO:0000313" key="8">
    <source>
        <dbReference type="EMBL" id="MCO6394246.1"/>
    </source>
</evidence>
<dbReference type="PANTHER" id="PTHR48069:SF3">
    <property type="entry name" value="DIHYDROFOLATE REDUCTASE"/>
    <property type="match status" value="1"/>
</dbReference>
<keyword evidence="9" id="KW-1185">Reference proteome</keyword>
<dbReference type="EC" id="1.5.1.3" evidence="3"/>
<dbReference type="GO" id="GO:0046654">
    <property type="term" value="P:tetrahydrofolate biosynthetic process"/>
    <property type="evidence" value="ECO:0007669"/>
    <property type="project" value="InterPro"/>
</dbReference>
<dbReference type="EMBL" id="JAEUWV010000003">
    <property type="protein sequence ID" value="MCO6394246.1"/>
    <property type="molecule type" value="Genomic_DNA"/>
</dbReference>
<keyword evidence="6" id="KW-0560">Oxidoreductase</keyword>
<dbReference type="InterPro" id="IPR024072">
    <property type="entry name" value="DHFR-like_dom_sf"/>
</dbReference>
<dbReference type="GO" id="GO:0006730">
    <property type="term" value="P:one-carbon metabolic process"/>
    <property type="evidence" value="ECO:0007669"/>
    <property type="project" value="UniProtKB-KW"/>
</dbReference>
<dbReference type="GO" id="GO:0046452">
    <property type="term" value="P:dihydrofolate metabolic process"/>
    <property type="evidence" value="ECO:0007669"/>
    <property type="project" value="TreeGrafter"/>
</dbReference>
<name>A0AAW5HWR3_9CORY</name>
<evidence type="ECO:0000313" key="9">
    <source>
        <dbReference type="Proteomes" id="UP001205920"/>
    </source>
</evidence>
<dbReference type="RefSeq" id="WP_252931128.1">
    <property type="nucleotide sequence ID" value="NZ_JAEUWV010000003.1"/>
</dbReference>
<dbReference type="Pfam" id="PF00186">
    <property type="entry name" value="DHFR_1"/>
    <property type="match status" value="1"/>
</dbReference>
<dbReference type="InterPro" id="IPR012259">
    <property type="entry name" value="DHFR"/>
</dbReference>